<protein>
    <submittedName>
        <fullName evidence="1">Uncharacterized protein</fullName>
    </submittedName>
</protein>
<dbReference type="EMBL" id="JBIAQY010000011">
    <property type="protein sequence ID" value="MFF3571796.1"/>
    <property type="molecule type" value="Genomic_DNA"/>
</dbReference>
<keyword evidence="2" id="KW-1185">Reference proteome</keyword>
<dbReference type="RefSeq" id="WP_245568054.1">
    <property type="nucleotide sequence ID" value="NZ_JBIAQY010000011.1"/>
</dbReference>
<proteinExistence type="predicted"/>
<organism evidence="1 2">
    <name type="scientific">Nocardia jiangxiensis</name>
    <dbReference type="NCBI Taxonomy" id="282685"/>
    <lineage>
        <taxon>Bacteria</taxon>
        <taxon>Bacillati</taxon>
        <taxon>Actinomycetota</taxon>
        <taxon>Actinomycetes</taxon>
        <taxon>Mycobacteriales</taxon>
        <taxon>Nocardiaceae</taxon>
        <taxon>Nocardia</taxon>
    </lineage>
</organism>
<comment type="caution">
    <text evidence="1">The sequence shown here is derived from an EMBL/GenBank/DDBJ whole genome shotgun (WGS) entry which is preliminary data.</text>
</comment>
<evidence type="ECO:0000313" key="2">
    <source>
        <dbReference type="Proteomes" id="UP001601992"/>
    </source>
</evidence>
<dbReference type="Proteomes" id="UP001601992">
    <property type="component" value="Unassembled WGS sequence"/>
</dbReference>
<accession>A0ABW6S666</accession>
<reference evidence="1 2" key="1">
    <citation type="submission" date="2024-10" db="EMBL/GenBank/DDBJ databases">
        <title>The Natural Products Discovery Center: Release of the First 8490 Sequenced Strains for Exploring Actinobacteria Biosynthetic Diversity.</title>
        <authorList>
            <person name="Kalkreuter E."/>
            <person name="Kautsar S.A."/>
            <person name="Yang D."/>
            <person name="Bader C.D."/>
            <person name="Teijaro C.N."/>
            <person name="Fluegel L."/>
            <person name="Davis C.M."/>
            <person name="Simpson J.R."/>
            <person name="Lauterbach L."/>
            <person name="Steele A.D."/>
            <person name="Gui C."/>
            <person name="Meng S."/>
            <person name="Li G."/>
            <person name="Viehrig K."/>
            <person name="Ye F."/>
            <person name="Su P."/>
            <person name="Kiefer A.F."/>
            <person name="Nichols A."/>
            <person name="Cepeda A.J."/>
            <person name="Yan W."/>
            <person name="Fan B."/>
            <person name="Jiang Y."/>
            <person name="Adhikari A."/>
            <person name="Zheng C.-J."/>
            <person name="Schuster L."/>
            <person name="Cowan T.M."/>
            <person name="Smanski M.J."/>
            <person name="Chevrette M.G."/>
            <person name="De Carvalho L.P.S."/>
            <person name="Shen B."/>
        </authorList>
    </citation>
    <scope>NUCLEOTIDE SEQUENCE [LARGE SCALE GENOMIC DNA]</scope>
    <source>
        <strain evidence="1 2">NPDC002593</strain>
    </source>
</reference>
<name>A0ABW6S666_9NOCA</name>
<sequence length="75" mass="8445">MISPILRTSTSMDTSVWMPRFPHDALDETMSLAAAHFAMQRHRDCSITDCARKRTAWKVLVAAGRIHPGTHRIGK</sequence>
<evidence type="ECO:0000313" key="1">
    <source>
        <dbReference type="EMBL" id="MFF3571796.1"/>
    </source>
</evidence>
<gene>
    <name evidence="1" type="ORF">ACFYXQ_28855</name>
</gene>